<keyword evidence="7" id="KW-0418">Kinase</keyword>
<accession>A0A8T0HIM3</accession>
<comment type="caution">
    <text evidence="12">The sequence shown here is derived from an EMBL/GenBank/DDBJ whole genome shotgun (WGS) entry which is preliminary data.</text>
</comment>
<dbReference type="EMBL" id="CM026427">
    <property type="protein sequence ID" value="KAG0569562.1"/>
    <property type="molecule type" value="Genomic_DNA"/>
</dbReference>
<evidence type="ECO:0000256" key="9">
    <source>
        <dbReference type="ARBA" id="ARBA00022989"/>
    </source>
</evidence>
<evidence type="ECO:0000256" key="10">
    <source>
        <dbReference type="ARBA" id="ARBA00023136"/>
    </source>
</evidence>
<keyword evidence="8" id="KW-0809">Transit peptide</keyword>
<evidence type="ECO:0000256" key="11">
    <source>
        <dbReference type="SAM" id="Phobius"/>
    </source>
</evidence>
<dbReference type="AlphaFoldDB" id="A0A8T0HIM3"/>
<feature type="transmembrane region" description="Helical" evidence="11">
    <location>
        <begin position="288"/>
        <end position="309"/>
    </location>
</feature>
<protein>
    <recommendedName>
        <fullName evidence="14">Phytol kinase</fullName>
    </recommendedName>
</protein>
<feature type="transmembrane region" description="Helical" evidence="11">
    <location>
        <begin position="132"/>
        <end position="153"/>
    </location>
</feature>
<comment type="similarity">
    <text evidence="2">Belongs to the polyprenol kinase family.</text>
</comment>
<evidence type="ECO:0008006" key="14">
    <source>
        <dbReference type="Google" id="ProtNLM"/>
    </source>
</evidence>
<keyword evidence="10 11" id="KW-0472">Membrane</keyword>
<evidence type="ECO:0000256" key="5">
    <source>
        <dbReference type="ARBA" id="ARBA00022679"/>
    </source>
</evidence>
<dbReference type="InterPro" id="IPR039606">
    <property type="entry name" value="Phytol/farnesol_kinase"/>
</dbReference>
<keyword evidence="5" id="KW-0808">Transferase</keyword>
<keyword evidence="3" id="KW-0150">Chloroplast</keyword>
<evidence type="ECO:0000256" key="7">
    <source>
        <dbReference type="ARBA" id="ARBA00022777"/>
    </source>
</evidence>
<evidence type="ECO:0000256" key="8">
    <source>
        <dbReference type="ARBA" id="ARBA00022946"/>
    </source>
</evidence>
<sequence>MALSMHCSLMGRGFAVTNPFSVGQKVRSKDLRRRCGVGGDRELGGRAERFKAWCGVAEGGEGGGRVDVQGFRMAGFVESWRLSSGGGGCGGSLSSGGLWRRFSAALLCSCAVVTPGMASPVGAVESVAVSDYVAALVTLAGALGILQFFDELAKRELLEKKLSRKLCHILSGLVFMLFWPFFSSAPLAKYMAAFAPFANGVRMIGLGLGFWRNEALVKAISREGGQRELLHGPLYYAITITIATLCFWRNSPVGACAVATLCAGDGFADIVGRKYGTRKLPYNSSKSIIGSVAFFVFASLACMGYVAYFSAFGFFTATAQMYLATMGVALASAIAESLPLPVDDNFTVPFTAIGAGMLLLPY</sequence>
<feature type="transmembrane region" description="Helical" evidence="11">
    <location>
        <begin position="188"/>
        <end position="211"/>
    </location>
</feature>
<organism evidence="12 13">
    <name type="scientific">Ceratodon purpureus</name>
    <name type="common">Fire moss</name>
    <name type="synonym">Dicranum purpureum</name>
    <dbReference type="NCBI Taxonomy" id="3225"/>
    <lineage>
        <taxon>Eukaryota</taxon>
        <taxon>Viridiplantae</taxon>
        <taxon>Streptophyta</taxon>
        <taxon>Embryophyta</taxon>
        <taxon>Bryophyta</taxon>
        <taxon>Bryophytina</taxon>
        <taxon>Bryopsida</taxon>
        <taxon>Dicranidae</taxon>
        <taxon>Pseudoditrichales</taxon>
        <taxon>Ditrichaceae</taxon>
        <taxon>Ceratodon</taxon>
    </lineage>
</organism>
<proteinExistence type="inferred from homology"/>
<dbReference type="OrthoDB" id="5673at2759"/>
<dbReference type="PANTHER" id="PTHR32523">
    <property type="entry name" value="PHYTOL KINASE 1, CHLOROPLASTIC"/>
    <property type="match status" value="1"/>
</dbReference>
<evidence type="ECO:0000256" key="2">
    <source>
        <dbReference type="ARBA" id="ARBA00010794"/>
    </source>
</evidence>
<keyword evidence="6 11" id="KW-0812">Transmembrane</keyword>
<dbReference type="GO" id="GO:0031969">
    <property type="term" value="C:chloroplast membrane"/>
    <property type="evidence" value="ECO:0007669"/>
    <property type="project" value="UniProtKB-SubCell"/>
</dbReference>
<keyword evidence="13" id="KW-1185">Reference proteome</keyword>
<evidence type="ECO:0000256" key="1">
    <source>
        <dbReference type="ARBA" id="ARBA00004508"/>
    </source>
</evidence>
<dbReference type="GO" id="GO:0016301">
    <property type="term" value="F:kinase activity"/>
    <property type="evidence" value="ECO:0007669"/>
    <property type="project" value="UniProtKB-KW"/>
</dbReference>
<reference evidence="12 13" key="1">
    <citation type="submission" date="2020-06" db="EMBL/GenBank/DDBJ databases">
        <title>WGS assembly of Ceratodon purpureus strain R40.</title>
        <authorList>
            <person name="Carey S.B."/>
            <person name="Jenkins J."/>
            <person name="Shu S."/>
            <person name="Lovell J.T."/>
            <person name="Sreedasyam A."/>
            <person name="Maumus F."/>
            <person name="Tiley G.P."/>
            <person name="Fernandez-Pozo N."/>
            <person name="Barry K."/>
            <person name="Chen C."/>
            <person name="Wang M."/>
            <person name="Lipzen A."/>
            <person name="Daum C."/>
            <person name="Saski C.A."/>
            <person name="Payton A.C."/>
            <person name="Mcbreen J.C."/>
            <person name="Conrad R.E."/>
            <person name="Kollar L.M."/>
            <person name="Olsson S."/>
            <person name="Huttunen S."/>
            <person name="Landis J.B."/>
            <person name="Wickett N.J."/>
            <person name="Johnson M.G."/>
            <person name="Rensing S.A."/>
            <person name="Grimwood J."/>
            <person name="Schmutz J."/>
            <person name="Mcdaniel S.F."/>
        </authorList>
    </citation>
    <scope>NUCLEOTIDE SEQUENCE [LARGE SCALE GENOMIC DNA]</scope>
    <source>
        <strain evidence="12 13">R40</strain>
    </source>
</reference>
<keyword evidence="9 11" id="KW-1133">Transmembrane helix</keyword>
<evidence type="ECO:0000313" key="13">
    <source>
        <dbReference type="Proteomes" id="UP000822688"/>
    </source>
</evidence>
<evidence type="ECO:0000256" key="3">
    <source>
        <dbReference type="ARBA" id="ARBA00022528"/>
    </source>
</evidence>
<feature type="transmembrane region" description="Helical" evidence="11">
    <location>
        <begin position="165"/>
        <end position="182"/>
    </location>
</feature>
<evidence type="ECO:0000313" key="12">
    <source>
        <dbReference type="EMBL" id="KAG0569562.1"/>
    </source>
</evidence>
<comment type="subcellular location">
    <subcellularLocation>
        <location evidence="1">Plastid</location>
        <location evidence="1">Chloroplast membrane</location>
        <topology evidence="1">Multi-pass membrane protein</topology>
    </subcellularLocation>
</comment>
<evidence type="ECO:0000256" key="4">
    <source>
        <dbReference type="ARBA" id="ARBA00022640"/>
    </source>
</evidence>
<keyword evidence="4" id="KW-0934">Plastid</keyword>
<name>A0A8T0HIM3_CERPU</name>
<gene>
    <name evidence="12" type="ORF">KC19_6G099500</name>
</gene>
<dbReference type="PANTHER" id="PTHR32523:SF7">
    <property type="entry name" value="FARNESOL KINASE, CHLOROPLASTIC"/>
    <property type="match status" value="1"/>
</dbReference>
<dbReference type="Proteomes" id="UP000822688">
    <property type="component" value="Chromosome 6"/>
</dbReference>
<evidence type="ECO:0000256" key="6">
    <source>
        <dbReference type="ARBA" id="ARBA00022692"/>
    </source>
</evidence>